<protein>
    <submittedName>
        <fullName evidence="1">Uncharacterized protein</fullName>
    </submittedName>
</protein>
<dbReference type="AlphaFoldDB" id="A0A6C0CKH3"/>
<reference evidence="1" key="1">
    <citation type="journal article" date="2020" name="Nature">
        <title>Giant virus diversity and host interactions through global metagenomics.</title>
        <authorList>
            <person name="Schulz F."/>
            <person name="Roux S."/>
            <person name="Paez-Espino D."/>
            <person name="Jungbluth S."/>
            <person name="Walsh D.A."/>
            <person name="Denef V.J."/>
            <person name="McMahon K.D."/>
            <person name="Konstantinidis K.T."/>
            <person name="Eloe-Fadrosh E.A."/>
            <person name="Kyrpides N.C."/>
            <person name="Woyke T."/>
        </authorList>
    </citation>
    <scope>NUCLEOTIDE SEQUENCE</scope>
    <source>
        <strain evidence="1">GVMAG-M-3300021185-45</strain>
    </source>
</reference>
<dbReference type="EMBL" id="MN739424">
    <property type="protein sequence ID" value="QHT04179.1"/>
    <property type="molecule type" value="Genomic_DNA"/>
</dbReference>
<accession>A0A6C0CKH3</accession>
<sequence>MLLGYKKSEPRIIIQPLNKEKIKLIHELFIRKCRFQRTPWI</sequence>
<organism evidence="1">
    <name type="scientific">viral metagenome</name>
    <dbReference type="NCBI Taxonomy" id="1070528"/>
    <lineage>
        <taxon>unclassified sequences</taxon>
        <taxon>metagenomes</taxon>
        <taxon>organismal metagenomes</taxon>
    </lineage>
</organism>
<evidence type="ECO:0000313" key="1">
    <source>
        <dbReference type="EMBL" id="QHT04179.1"/>
    </source>
</evidence>
<name>A0A6C0CKH3_9ZZZZ</name>
<proteinExistence type="predicted"/>